<dbReference type="InterPro" id="IPR056697">
    <property type="entry name" value="DUF7795"/>
</dbReference>
<accession>A0AAE1V4K9</accession>
<gene>
    <name evidence="2" type="ORF">RND71_031199</name>
</gene>
<dbReference type="AlphaFoldDB" id="A0AAE1V4K9"/>
<evidence type="ECO:0000313" key="3">
    <source>
        <dbReference type="Proteomes" id="UP001291623"/>
    </source>
</evidence>
<protein>
    <recommendedName>
        <fullName evidence="1">DUF7795 domain-containing protein</fullName>
    </recommendedName>
</protein>
<evidence type="ECO:0000313" key="2">
    <source>
        <dbReference type="EMBL" id="KAK4348444.1"/>
    </source>
</evidence>
<keyword evidence="3" id="KW-1185">Reference proteome</keyword>
<feature type="domain" description="DUF7795" evidence="1">
    <location>
        <begin position="51"/>
        <end position="105"/>
    </location>
</feature>
<reference evidence="2" key="1">
    <citation type="submission" date="2023-12" db="EMBL/GenBank/DDBJ databases">
        <title>Genome assembly of Anisodus tanguticus.</title>
        <authorList>
            <person name="Wang Y.-J."/>
        </authorList>
    </citation>
    <scope>NUCLEOTIDE SEQUENCE</scope>
    <source>
        <strain evidence="2">KB-2021</strain>
        <tissue evidence="2">Leaf</tissue>
    </source>
</reference>
<organism evidence="2 3">
    <name type="scientific">Anisodus tanguticus</name>
    <dbReference type="NCBI Taxonomy" id="243964"/>
    <lineage>
        <taxon>Eukaryota</taxon>
        <taxon>Viridiplantae</taxon>
        <taxon>Streptophyta</taxon>
        <taxon>Embryophyta</taxon>
        <taxon>Tracheophyta</taxon>
        <taxon>Spermatophyta</taxon>
        <taxon>Magnoliopsida</taxon>
        <taxon>eudicotyledons</taxon>
        <taxon>Gunneridae</taxon>
        <taxon>Pentapetalae</taxon>
        <taxon>asterids</taxon>
        <taxon>lamiids</taxon>
        <taxon>Solanales</taxon>
        <taxon>Solanaceae</taxon>
        <taxon>Solanoideae</taxon>
        <taxon>Hyoscyameae</taxon>
        <taxon>Anisodus</taxon>
    </lineage>
</organism>
<name>A0AAE1V4K9_9SOLA</name>
<comment type="caution">
    <text evidence="2">The sequence shown here is derived from an EMBL/GenBank/DDBJ whole genome shotgun (WGS) entry which is preliminary data.</text>
</comment>
<dbReference type="EMBL" id="JAVYJV010000017">
    <property type="protein sequence ID" value="KAK4348444.1"/>
    <property type="molecule type" value="Genomic_DNA"/>
</dbReference>
<dbReference type="Proteomes" id="UP001291623">
    <property type="component" value="Unassembled WGS sequence"/>
</dbReference>
<dbReference type="Pfam" id="PF25071">
    <property type="entry name" value="DUF7795"/>
    <property type="match status" value="1"/>
</dbReference>
<evidence type="ECO:0000259" key="1">
    <source>
        <dbReference type="Pfam" id="PF25071"/>
    </source>
</evidence>
<sequence>MKWRFILIREQDSLQLATIVESRLSHGRVVPTIGWEHFRKRSIPFALLLSEYLRRQPIEKNSELVEHIIRDNETKRLEAGCLNAHHTVQNMFKCVAKCSLGIRKKDRRKAKSTGYFRSLGGEESYDIVD</sequence>
<proteinExistence type="predicted"/>